<evidence type="ECO:0000313" key="2">
    <source>
        <dbReference type="EMBL" id="MBR0553823.1"/>
    </source>
</evidence>
<dbReference type="GO" id="GO:0005507">
    <property type="term" value="F:copper ion binding"/>
    <property type="evidence" value="ECO:0007669"/>
    <property type="project" value="TreeGrafter"/>
</dbReference>
<accession>A0A8T4IGS9</accession>
<dbReference type="Pfam" id="PF03091">
    <property type="entry name" value="CutA1"/>
    <property type="match status" value="1"/>
</dbReference>
<proteinExistence type="inferred from homology"/>
<comment type="similarity">
    <text evidence="1">Belongs to the CutA family.</text>
</comment>
<comment type="caution">
    <text evidence="2">The sequence shown here is derived from an EMBL/GenBank/DDBJ whole genome shotgun (WGS) entry which is preliminary data.</text>
</comment>
<dbReference type="InterPro" id="IPR004323">
    <property type="entry name" value="Ion_tolerance_CutA"/>
</dbReference>
<dbReference type="InterPro" id="IPR015867">
    <property type="entry name" value="N-reg_PII/ATP_PRibTrfase_C"/>
</dbReference>
<dbReference type="GO" id="GO:0010038">
    <property type="term" value="P:response to metal ion"/>
    <property type="evidence" value="ECO:0007669"/>
    <property type="project" value="InterPro"/>
</dbReference>
<dbReference type="RefSeq" id="WP_284055064.1">
    <property type="nucleotide sequence ID" value="NZ_JAGRQC010000004.1"/>
</dbReference>
<reference evidence="2" key="1">
    <citation type="submission" date="2021-04" db="EMBL/GenBank/DDBJ databases">
        <title>Ouciella asimina sp. nov., isolated from the surface seawater in the hydrothermal field of Okinawa Trough.</title>
        <authorList>
            <person name="Shuang W."/>
        </authorList>
    </citation>
    <scope>NUCLEOTIDE SEQUENCE</scope>
    <source>
        <strain evidence="2">LXI357</strain>
    </source>
</reference>
<name>A0A8T4IGS9_9SPHN</name>
<sequence>MSDIALLHTTFPDRESAGTVAAAVVDARLAACANILSPCVSVYRWQGAIANDPEVPVLFKTTIPIAKTLRDRITELHPYDVPVIELWPVAVAQAVFDWAERETDA</sequence>
<dbReference type="SUPFAM" id="SSF54913">
    <property type="entry name" value="GlnB-like"/>
    <property type="match status" value="1"/>
</dbReference>
<dbReference type="PANTHER" id="PTHR23419:SF8">
    <property type="entry name" value="FI09726P"/>
    <property type="match status" value="1"/>
</dbReference>
<dbReference type="Gene3D" id="3.30.70.120">
    <property type="match status" value="1"/>
</dbReference>
<keyword evidence="3" id="KW-1185">Reference proteome</keyword>
<organism evidence="2 3">
    <name type="scientific">Stakelama marina</name>
    <dbReference type="NCBI Taxonomy" id="2826939"/>
    <lineage>
        <taxon>Bacteria</taxon>
        <taxon>Pseudomonadati</taxon>
        <taxon>Pseudomonadota</taxon>
        <taxon>Alphaproteobacteria</taxon>
        <taxon>Sphingomonadales</taxon>
        <taxon>Sphingomonadaceae</taxon>
        <taxon>Stakelama</taxon>
    </lineage>
</organism>
<dbReference type="Proteomes" id="UP000676996">
    <property type="component" value="Unassembled WGS sequence"/>
</dbReference>
<gene>
    <name evidence="2" type="ORF">J7S20_15040</name>
</gene>
<dbReference type="InterPro" id="IPR011322">
    <property type="entry name" value="N-reg_PII-like_a/b"/>
</dbReference>
<dbReference type="PANTHER" id="PTHR23419">
    <property type="entry name" value="DIVALENT CATION TOLERANCE CUTA-RELATED"/>
    <property type="match status" value="1"/>
</dbReference>
<dbReference type="AlphaFoldDB" id="A0A8T4IGS9"/>
<evidence type="ECO:0000313" key="3">
    <source>
        <dbReference type="Proteomes" id="UP000676996"/>
    </source>
</evidence>
<evidence type="ECO:0000256" key="1">
    <source>
        <dbReference type="ARBA" id="ARBA00010169"/>
    </source>
</evidence>
<dbReference type="EMBL" id="JAGRQC010000004">
    <property type="protein sequence ID" value="MBR0553823.1"/>
    <property type="molecule type" value="Genomic_DNA"/>
</dbReference>
<protein>
    <submittedName>
        <fullName evidence="2">Divalent-cation tolerance protein CutA</fullName>
    </submittedName>
</protein>